<keyword evidence="2" id="KW-1185">Reference proteome</keyword>
<keyword evidence="1" id="KW-0812">Transmembrane</keyword>
<protein>
    <submittedName>
        <fullName evidence="3">Uncharacterized protein</fullName>
    </submittedName>
</protein>
<evidence type="ECO:0000313" key="2">
    <source>
        <dbReference type="Proteomes" id="UP000887540"/>
    </source>
</evidence>
<dbReference type="Proteomes" id="UP000887540">
    <property type="component" value="Unplaced"/>
</dbReference>
<dbReference type="WBParaSite" id="ACRNAN_scaffold9373.g30120.t1">
    <property type="protein sequence ID" value="ACRNAN_scaffold9373.g30120.t1"/>
    <property type="gene ID" value="ACRNAN_scaffold9373.g30120"/>
</dbReference>
<feature type="transmembrane region" description="Helical" evidence="1">
    <location>
        <begin position="37"/>
        <end position="60"/>
    </location>
</feature>
<name>A0A914ENX1_9BILA</name>
<proteinExistence type="predicted"/>
<sequence length="67" mass="7965">MFTFVIFVLRPQIEFIDGIYIIIINGFIEHVSFPWDFILGLTSFSIIAFVILTMPIPFYYRYACMCR</sequence>
<evidence type="ECO:0000256" key="1">
    <source>
        <dbReference type="SAM" id="Phobius"/>
    </source>
</evidence>
<accession>A0A914ENX1</accession>
<dbReference type="AlphaFoldDB" id="A0A914ENX1"/>
<keyword evidence="1" id="KW-0472">Membrane</keyword>
<organism evidence="2 3">
    <name type="scientific">Acrobeloides nanus</name>
    <dbReference type="NCBI Taxonomy" id="290746"/>
    <lineage>
        <taxon>Eukaryota</taxon>
        <taxon>Metazoa</taxon>
        <taxon>Ecdysozoa</taxon>
        <taxon>Nematoda</taxon>
        <taxon>Chromadorea</taxon>
        <taxon>Rhabditida</taxon>
        <taxon>Tylenchina</taxon>
        <taxon>Cephalobomorpha</taxon>
        <taxon>Cephaloboidea</taxon>
        <taxon>Cephalobidae</taxon>
        <taxon>Acrobeloides</taxon>
    </lineage>
</organism>
<evidence type="ECO:0000313" key="3">
    <source>
        <dbReference type="WBParaSite" id="ACRNAN_scaffold9373.g30120.t1"/>
    </source>
</evidence>
<keyword evidence="1" id="KW-1133">Transmembrane helix</keyword>
<reference evidence="3" key="1">
    <citation type="submission" date="2022-11" db="UniProtKB">
        <authorList>
            <consortium name="WormBaseParasite"/>
        </authorList>
    </citation>
    <scope>IDENTIFICATION</scope>
</reference>